<evidence type="ECO:0000313" key="4">
    <source>
        <dbReference type="Proteomes" id="UP000198312"/>
    </source>
</evidence>
<evidence type="ECO:0000313" key="3">
    <source>
        <dbReference type="EMBL" id="ASK63900.1"/>
    </source>
</evidence>
<dbReference type="Proteomes" id="UP000198312">
    <property type="component" value="Chromosome"/>
</dbReference>
<dbReference type="InterPro" id="IPR015421">
    <property type="entry name" value="PyrdxlP-dep_Trfase_major"/>
</dbReference>
<organism evidence="3 4">
    <name type="scientific">Virgibacillus phasianinus</name>
    <dbReference type="NCBI Taxonomy" id="2017483"/>
    <lineage>
        <taxon>Bacteria</taxon>
        <taxon>Bacillati</taxon>
        <taxon>Bacillota</taxon>
        <taxon>Bacilli</taxon>
        <taxon>Bacillales</taxon>
        <taxon>Bacillaceae</taxon>
        <taxon>Virgibacillus</taxon>
    </lineage>
</organism>
<dbReference type="KEGG" id="vil:CFK37_17915"/>
<gene>
    <name evidence="3" type="ORF">CFK37_17915</name>
</gene>
<dbReference type="SUPFAM" id="SSF53383">
    <property type="entry name" value="PLP-dependent transferases"/>
    <property type="match status" value="1"/>
</dbReference>
<evidence type="ECO:0000256" key="2">
    <source>
        <dbReference type="ARBA" id="ARBA00022679"/>
    </source>
</evidence>
<dbReference type="InterPro" id="IPR015424">
    <property type="entry name" value="PyrdxlP-dep_Trfase"/>
</dbReference>
<evidence type="ECO:0000256" key="1">
    <source>
        <dbReference type="ARBA" id="ARBA00022576"/>
    </source>
</evidence>
<name>A0A220U727_9BACI</name>
<dbReference type="RefSeq" id="WP_425445350.1">
    <property type="nucleotide sequence ID" value="NZ_CP022315.1"/>
</dbReference>
<dbReference type="Pfam" id="PF00202">
    <property type="entry name" value="Aminotran_3"/>
    <property type="match status" value="1"/>
</dbReference>
<dbReference type="GO" id="GO:0009102">
    <property type="term" value="P:biotin biosynthetic process"/>
    <property type="evidence" value="ECO:0007669"/>
    <property type="project" value="TreeGrafter"/>
</dbReference>
<proteinExistence type="predicted"/>
<dbReference type="InterPro" id="IPR005814">
    <property type="entry name" value="Aminotrans_3"/>
</dbReference>
<dbReference type="EMBL" id="CP022315">
    <property type="protein sequence ID" value="ASK63900.1"/>
    <property type="molecule type" value="Genomic_DNA"/>
</dbReference>
<dbReference type="PANTHER" id="PTHR42684">
    <property type="entry name" value="ADENOSYLMETHIONINE-8-AMINO-7-OXONONANOATE AMINOTRANSFERASE"/>
    <property type="match status" value="1"/>
</dbReference>
<keyword evidence="2" id="KW-0808">Transferase</keyword>
<dbReference type="Gene3D" id="3.40.640.10">
    <property type="entry name" value="Type I PLP-dependent aspartate aminotransferase-like (Major domain)"/>
    <property type="match status" value="1"/>
</dbReference>
<accession>A0A220U727</accession>
<dbReference type="GO" id="GO:0030170">
    <property type="term" value="F:pyridoxal phosphate binding"/>
    <property type="evidence" value="ECO:0007669"/>
    <property type="project" value="InterPro"/>
</dbReference>
<dbReference type="PANTHER" id="PTHR42684:SF17">
    <property type="entry name" value="ADENOSYLMETHIONINE-8-AMINO-7-OXONONANOATE AMINOTRANSFERASE"/>
    <property type="match status" value="1"/>
</dbReference>
<keyword evidence="4" id="KW-1185">Reference proteome</keyword>
<dbReference type="GO" id="GO:0004015">
    <property type="term" value="F:adenosylmethionine-8-amino-7-oxononanoate transaminase activity"/>
    <property type="evidence" value="ECO:0007669"/>
    <property type="project" value="TreeGrafter"/>
</dbReference>
<evidence type="ECO:0008006" key="5">
    <source>
        <dbReference type="Google" id="ProtNLM"/>
    </source>
</evidence>
<sequence length="159" mass="17830">MKDYINDPLIIESGAGVKLTDTKGKEYFDGFSSVWLNVHGHRKKELDKAIQKQMEKISHSTLLGMTNVPATELAERLIHITPEGLDRVFYSDSGAEAVEIALKMAFHYWINKGVDGKNKFLTMKNGYHGDTALEELGVNVKIGERLEKVNFNGTHFFSG</sequence>
<keyword evidence="1" id="KW-0032">Aminotransferase</keyword>
<protein>
    <recommendedName>
        <fullName evidence="5">Adenosylmethionine--8-amino-7-oxononanoate transaminase</fullName>
    </recommendedName>
</protein>
<dbReference type="AlphaFoldDB" id="A0A220U727"/>
<reference evidence="3 4" key="1">
    <citation type="submission" date="2017-07" db="EMBL/GenBank/DDBJ databases">
        <title>Virgibacillus sp. LM2416.</title>
        <authorList>
            <person name="Tak E.J."/>
            <person name="Bae J.-W."/>
        </authorList>
    </citation>
    <scope>NUCLEOTIDE SEQUENCE [LARGE SCALE GENOMIC DNA]</scope>
    <source>
        <strain evidence="3 4">LM2416</strain>
    </source>
</reference>